<dbReference type="InterPro" id="IPR013325">
    <property type="entry name" value="RNA_pol_sigma_r2"/>
</dbReference>
<dbReference type="InterPro" id="IPR007627">
    <property type="entry name" value="RNA_pol_sigma70_r2"/>
</dbReference>
<feature type="domain" description="RNA polymerase sigma-70 region 2" evidence="5">
    <location>
        <begin position="21"/>
        <end position="85"/>
    </location>
</feature>
<comment type="caution">
    <text evidence="7">The sequence shown here is derived from an EMBL/GenBank/DDBJ whole genome shotgun (WGS) entry which is preliminary data.</text>
</comment>
<gene>
    <name evidence="7" type="ORF">AAEO56_18715</name>
</gene>
<dbReference type="InterPro" id="IPR039425">
    <property type="entry name" value="RNA_pol_sigma-70-like"/>
</dbReference>
<dbReference type="SUPFAM" id="SSF88659">
    <property type="entry name" value="Sigma3 and sigma4 domains of RNA polymerase sigma factors"/>
    <property type="match status" value="1"/>
</dbReference>
<evidence type="ECO:0000256" key="3">
    <source>
        <dbReference type="ARBA" id="ARBA00023082"/>
    </source>
</evidence>
<evidence type="ECO:0000313" key="8">
    <source>
        <dbReference type="Proteomes" id="UP001464555"/>
    </source>
</evidence>
<organism evidence="7 8">
    <name type="scientific">Flavobacterium arundinis</name>
    <dbReference type="NCBI Taxonomy" id="3139143"/>
    <lineage>
        <taxon>Bacteria</taxon>
        <taxon>Pseudomonadati</taxon>
        <taxon>Bacteroidota</taxon>
        <taxon>Flavobacteriia</taxon>
        <taxon>Flavobacteriales</taxon>
        <taxon>Flavobacteriaceae</taxon>
        <taxon>Flavobacterium</taxon>
    </lineage>
</organism>
<comment type="similarity">
    <text evidence="1">Belongs to the sigma-70 factor family. ECF subfamily.</text>
</comment>
<evidence type="ECO:0000259" key="5">
    <source>
        <dbReference type="Pfam" id="PF04542"/>
    </source>
</evidence>
<dbReference type="EMBL" id="JBBYHR010000013">
    <property type="protein sequence ID" value="MEL1246313.1"/>
    <property type="molecule type" value="Genomic_DNA"/>
</dbReference>
<evidence type="ECO:0000259" key="6">
    <source>
        <dbReference type="Pfam" id="PF08281"/>
    </source>
</evidence>
<proteinExistence type="inferred from homology"/>
<dbReference type="InterPro" id="IPR013249">
    <property type="entry name" value="RNA_pol_sigma70_r4_t2"/>
</dbReference>
<dbReference type="Pfam" id="PF08281">
    <property type="entry name" value="Sigma70_r4_2"/>
    <property type="match status" value="1"/>
</dbReference>
<evidence type="ECO:0000256" key="2">
    <source>
        <dbReference type="ARBA" id="ARBA00023015"/>
    </source>
</evidence>
<keyword evidence="8" id="KW-1185">Reference proteome</keyword>
<dbReference type="PANTHER" id="PTHR43133:SF46">
    <property type="entry name" value="RNA POLYMERASE SIGMA-70 FACTOR ECF SUBFAMILY"/>
    <property type="match status" value="1"/>
</dbReference>
<name>A0ABU9I1L2_9FLAO</name>
<evidence type="ECO:0000256" key="1">
    <source>
        <dbReference type="ARBA" id="ARBA00010641"/>
    </source>
</evidence>
<reference evidence="7 8" key="1">
    <citation type="submission" date="2024-04" db="EMBL/GenBank/DDBJ databases">
        <title>Flavobacterium sp. DGU11 16S ribosomal RNA gene Genome sequencing and assembly.</title>
        <authorList>
            <person name="Park S."/>
        </authorList>
    </citation>
    <scope>NUCLEOTIDE SEQUENCE [LARGE SCALE GENOMIC DNA]</scope>
    <source>
        <strain evidence="7 8">DGU11</strain>
    </source>
</reference>
<dbReference type="NCBIfam" id="TIGR02937">
    <property type="entry name" value="sigma70-ECF"/>
    <property type="match status" value="1"/>
</dbReference>
<dbReference type="SUPFAM" id="SSF88946">
    <property type="entry name" value="Sigma2 domain of RNA polymerase sigma factors"/>
    <property type="match status" value="1"/>
</dbReference>
<keyword evidence="4" id="KW-0804">Transcription</keyword>
<keyword evidence="2" id="KW-0805">Transcription regulation</keyword>
<evidence type="ECO:0000313" key="7">
    <source>
        <dbReference type="EMBL" id="MEL1246313.1"/>
    </source>
</evidence>
<dbReference type="Proteomes" id="UP001464555">
    <property type="component" value="Unassembled WGS sequence"/>
</dbReference>
<keyword evidence="3" id="KW-0731">Sigma factor</keyword>
<dbReference type="InterPro" id="IPR013324">
    <property type="entry name" value="RNA_pol_sigma_r3/r4-like"/>
</dbReference>
<dbReference type="Pfam" id="PF04542">
    <property type="entry name" value="Sigma70_r2"/>
    <property type="match status" value="1"/>
</dbReference>
<sequence>MDEKLITACRKSHRDAQRQVYEIMAPKLYHTCKRYLKSEEMIEEAMADAFFTIFTKLDQLKETKAFEAWARKIAVNQCLLSLKKNVNFNIYIEDMARSAEPSIAHSAALEEEDLLHLLTYLPEGCRTVFNLFAIEGYSHKEIAVMLNISEGTSKSQLNASRTKLKEMVNNVYYQNEKSHGKSR</sequence>
<dbReference type="InterPro" id="IPR036388">
    <property type="entry name" value="WH-like_DNA-bd_sf"/>
</dbReference>
<protein>
    <submittedName>
        <fullName evidence="7">Sigma-70 family RNA polymerase sigma factor</fullName>
    </submittedName>
</protein>
<feature type="domain" description="RNA polymerase sigma factor 70 region 4 type 2" evidence="6">
    <location>
        <begin position="112"/>
        <end position="164"/>
    </location>
</feature>
<accession>A0ABU9I1L2</accession>
<dbReference type="InterPro" id="IPR014284">
    <property type="entry name" value="RNA_pol_sigma-70_dom"/>
</dbReference>
<dbReference type="Gene3D" id="1.10.10.10">
    <property type="entry name" value="Winged helix-like DNA-binding domain superfamily/Winged helix DNA-binding domain"/>
    <property type="match status" value="1"/>
</dbReference>
<evidence type="ECO:0000256" key="4">
    <source>
        <dbReference type="ARBA" id="ARBA00023163"/>
    </source>
</evidence>
<dbReference type="PANTHER" id="PTHR43133">
    <property type="entry name" value="RNA POLYMERASE ECF-TYPE SIGMA FACTO"/>
    <property type="match status" value="1"/>
</dbReference>
<dbReference type="Gene3D" id="1.10.1740.10">
    <property type="match status" value="1"/>
</dbReference>